<comment type="caution">
    <text evidence="13">The sequence shown here is derived from an EMBL/GenBank/DDBJ whole genome shotgun (WGS) entry which is preliminary data.</text>
</comment>
<evidence type="ECO:0000256" key="5">
    <source>
        <dbReference type="ARBA" id="ARBA00022490"/>
    </source>
</evidence>
<dbReference type="InterPro" id="IPR038253">
    <property type="entry name" value="SRP68_N_sf"/>
</dbReference>
<dbReference type="InterPro" id="IPR036915">
    <property type="entry name" value="Cyclin-like_sf"/>
</dbReference>
<keyword evidence="7" id="KW-0694">RNA-binding</keyword>
<dbReference type="PANTHER" id="PTHR12860:SF0">
    <property type="entry name" value="SIGNAL RECOGNITION PARTICLE SUBUNIT SRP68"/>
    <property type="match status" value="1"/>
</dbReference>
<dbReference type="GO" id="GO:0005829">
    <property type="term" value="C:cytosol"/>
    <property type="evidence" value="ECO:0007669"/>
    <property type="project" value="UniProtKB-ARBA"/>
</dbReference>
<evidence type="ECO:0000256" key="12">
    <source>
        <dbReference type="ARBA" id="ARBA00083741"/>
    </source>
</evidence>
<evidence type="ECO:0000256" key="7">
    <source>
        <dbReference type="ARBA" id="ARBA00022884"/>
    </source>
</evidence>
<keyword evidence="5" id="KW-0963">Cytoplasm</keyword>
<dbReference type="Gene3D" id="1.10.3450.40">
    <property type="entry name" value="Signal recognition particle, SRP68 subunit, RNA-binding domain"/>
    <property type="match status" value="1"/>
</dbReference>
<dbReference type="PANTHER" id="PTHR12860">
    <property type="entry name" value="SIGNAL RECOGNITION PARTICLE 68 KDA PROTEIN"/>
    <property type="match status" value="1"/>
</dbReference>
<dbReference type="Proteomes" id="UP000279271">
    <property type="component" value="Unassembled WGS sequence"/>
</dbReference>
<feature type="non-terminal residue" evidence="13">
    <location>
        <position position="1"/>
    </location>
</feature>
<dbReference type="GO" id="GO:0005783">
    <property type="term" value="C:endoplasmic reticulum"/>
    <property type="evidence" value="ECO:0007669"/>
    <property type="project" value="UniProtKB-SubCell"/>
</dbReference>
<dbReference type="EMBL" id="QOKY01000196">
    <property type="protein sequence ID" value="RMZ53639.1"/>
    <property type="molecule type" value="Genomic_DNA"/>
</dbReference>
<dbReference type="GO" id="GO:0006614">
    <property type="term" value="P:SRP-dependent cotranslational protein targeting to membrane"/>
    <property type="evidence" value="ECO:0007669"/>
    <property type="project" value="InterPro"/>
</dbReference>
<dbReference type="GO" id="GO:0030942">
    <property type="term" value="F:endoplasmic reticulum signal peptide binding"/>
    <property type="evidence" value="ECO:0007669"/>
    <property type="project" value="InterPro"/>
</dbReference>
<evidence type="ECO:0000313" key="14">
    <source>
        <dbReference type="Proteomes" id="UP000279271"/>
    </source>
</evidence>
<name>A0A3M7KUV3_AUXPR</name>
<dbReference type="GO" id="GO:0005730">
    <property type="term" value="C:nucleolus"/>
    <property type="evidence" value="ECO:0007669"/>
    <property type="project" value="UniProtKB-SubCell"/>
</dbReference>
<keyword evidence="6" id="KW-0256">Endoplasmic reticulum</keyword>
<dbReference type="GO" id="GO:0005786">
    <property type="term" value="C:signal recognition particle, endoplasmic reticulum targeting"/>
    <property type="evidence" value="ECO:0007669"/>
    <property type="project" value="UniProtKB-KW"/>
</dbReference>
<dbReference type="AlphaFoldDB" id="A0A3M7KUV3"/>
<evidence type="ECO:0000256" key="6">
    <source>
        <dbReference type="ARBA" id="ARBA00022824"/>
    </source>
</evidence>
<comment type="similarity">
    <text evidence="4">Belongs to the SRP68 family.</text>
</comment>
<proteinExistence type="inferred from homology"/>
<evidence type="ECO:0000256" key="2">
    <source>
        <dbReference type="ARBA" id="ARBA00004496"/>
    </source>
</evidence>
<dbReference type="FunFam" id="1.10.3450.40:FF:000001">
    <property type="entry name" value="Signal recognition particle subunit SRP68"/>
    <property type="match status" value="1"/>
</dbReference>
<dbReference type="Pfam" id="PF16969">
    <property type="entry name" value="SRP68"/>
    <property type="match status" value="2"/>
</dbReference>
<dbReference type="Gene3D" id="1.10.472.10">
    <property type="entry name" value="Cyclin-like"/>
    <property type="match status" value="1"/>
</dbReference>
<sequence length="888" mass="92531">DFGACNACGHVLSGSDSALLAELTWCPRGHGPLGQHLRPGEDGTTAAHIVPPQHRVLSSTPGQAAQRTQAKVRKRLAQLAPLLNLPSAVTITAEGLAARAAKLHIRGLTSGAGLAALVYAACRLEAQPVSIATVAGAAGSDSTRVGHSFLALSRALELQPPPISPTSLTLTALDRLAAARRGDAGRPLPADTLGTLRRDVTRLLPWLDAQVPTGCRPGLEAGVALFLAASMAQLDVRVDEVASAAGVGVGPLLKRLGVVQGHVHLLAQRMLPYASSVAPARVASHLRTLMRLTTAMESAGGEGTRSGCNTPRLPLHALHTNHTRNMAAMEGVETAGPQAPPEAPGREPLSVPILETVRNAQSTHGLKHQEFSRYRQYCSRRLRRIYKGVRFLHGRGRFQKKALEPATVKDARHVMIPLVASERAWAHAMDLKNEAESSPAPGPMRSHLHRRLAKAAAHAAALCTLASARCDSRTSLEAQAYALLMAGTLAQERGRDWAEAGAVLARCRALLAGLAAAGTFDQQAVCRYFLDQVEPAIRYCQYQAAREGSGAHAAAAAGAGDDAAAEQLASQLAALQATPGGGDSVAAAHGGAAAPAADFEWRGAKFPVPDARTRTALQAAQERERELVAGQADAGSLEKRVALSDRVAAAYGDALSGVEAALALGQSGSDAVRALDALLAAAQQLHDLAAELGGSVGETIMDDAAAMTAGFQAQRSAAVAHILLAARSWREAASLFARAGELAGHAVERHQECERVDEEAVRGLVSLQSSTAAFRAVAAAEAAAEAAALGDRAASDVEALALDPNAPTESAAGHAYLCDDWDAPQAFVGEGKSTARIARIPPRLEPIPVRPIVLDAALNYITMPSLAHRVAKKAGTGVVSRLFGWGER</sequence>
<protein>
    <recommendedName>
        <fullName evidence="11">Signal recognition particle subunit SRP68</fullName>
    </recommendedName>
    <alternativeName>
        <fullName evidence="12">Signal recognition particle 68 kDa protein</fullName>
    </alternativeName>
</protein>
<organism evidence="13 14">
    <name type="scientific">Auxenochlorella protothecoides</name>
    <name type="common">Green microalga</name>
    <name type="synonym">Chlorella protothecoides</name>
    <dbReference type="NCBI Taxonomy" id="3075"/>
    <lineage>
        <taxon>Eukaryota</taxon>
        <taxon>Viridiplantae</taxon>
        <taxon>Chlorophyta</taxon>
        <taxon>core chlorophytes</taxon>
        <taxon>Trebouxiophyceae</taxon>
        <taxon>Chlorellales</taxon>
        <taxon>Chlorellaceae</taxon>
        <taxon>Auxenochlorella</taxon>
    </lineage>
</organism>
<evidence type="ECO:0000256" key="10">
    <source>
        <dbReference type="ARBA" id="ARBA00023274"/>
    </source>
</evidence>
<dbReference type="SUPFAM" id="SSF47954">
    <property type="entry name" value="Cyclin-like"/>
    <property type="match status" value="1"/>
</dbReference>
<evidence type="ECO:0000256" key="4">
    <source>
        <dbReference type="ARBA" id="ARBA00009352"/>
    </source>
</evidence>
<gene>
    <name evidence="13" type="ORF">APUTEX25_003173</name>
</gene>
<keyword evidence="9" id="KW-0539">Nucleus</keyword>
<dbReference type="GO" id="GO:0005047">
    <property type="term" value="F:signal recognition particle binding"/>
    <property type="evidence" value="ECO:0007669"/>
    <property type="project" value="InterPro"/>
</dbReference>
<evidence type="ECO:0000313" key="13">
    <source>
        <dbReference type="EMBL" id="RMZ53639.1"/>
    </source>
</evidence>
<evidence type="ECO:0000256" key="9">
    <source>
        <dbReference type="ARBA" id="ARBA00023242"/>
    </source>
</evidence>
<dbReference type="GO" id="GO:0008312">
    <property type="term" value="F:7S RNA binding"/>
    <property type="evidence" value="ECO:0007669"/>
    <property type="project" value="InterPro"/>
</dbReference>
<reference evidence="14" key="1">
    <citation type="journal article" date="2018" name="Algal Res.">
        <title>Characterization of plant carbon substrate utilization by Auxenochlorella protothecoides.</title>
        <authorList>
            <person name="Vogler B.W."/>
            <person name="Starkenburg S.R."/>
            <person name="Sudasinghe N."/>
            <person name="Schambach J.Y."/>
            <person name="Rollin J.A."/>
            <person name="Pattathil S."/>
            <person name="Barry A.N."/>
        </authorList>
    </citation>
    <scope>NUCLEOTIDE SEQUENCE [LARGE SCALE GENOMIC DNA]</scope>
    <source>
        <strain evidence="14">UTEX 25</strain>
    </source>
</reference>
<dbReference type="CDD" id="cd15481">
    <property type="entry name" value="SRP68-RBD"/>
    <property type="match status" value="1"/>
</dbReference>
<evidence type="ECO:0000256" key="1">
    <source>
        <dbReference type="ARBA" id="ARBA00004240"/>
    </source>
</evidence>
<evidence type="ECO:0000256" key="11">
    <source>
        <dbReference type="ARBA" id="ARBA00029498"/>
    </source>
</evidence>
<dbReference type="InterPro" id="IPR026258">
    <property type="entry name" value="SRP68"/>
</dbReference>
<evidence type="ECO:0000256" key="3">
    <source>
        <dbReference type="ARBA" id="ARBA00004604"/>
    </source>
</evidence>
<evidence type="ECO:0000256" key="8">
    <source>
        <dbReference type="ARBA" id="ARBA00023135"/>
    </source>
</evidence>
<dbReference type="InterPro" id="IPR034652">
    <property type="entry name" value="SRP68-RBD"/>
</dbReference>
<comment type="subcellular location">
    <subcellularLocation>
        <location evidence="2">Cytoplasm</location>
    </subcellularLocation>
    <subcellularLocation>
        <location evidence="1">Endoplasmic reticulum</location>
    </subcellularLocation>
    <subcellularLocation>
        <location evidence="3">Nucleus</location>
        <location evidence="3">Nucleolus</location>
    </subcellularLocation>
</comment>
<keyword evidence="10" id="KW-0687">Ribonucleoprotein</keyword>
<accession>A0A3M7KUV3</accession>
<keyword evidence="8" id="KW-0733">Signal recognition particle</keyword>